<dbReference type="RefSeq" id="WP_074203541.1">
    <property type="nucleotide sequence ID" value="NZ_FSQW01000001.1"/>
</dbReference>
<keyword evidence="1" id="KW-1133">Transmembrane helix</keyword>
<dbReference type="OrthoDB" id="6198264at2"/>
<gene>
    <name evidence="2" type="ORF">SAMN02745824_0475</name>
</gene>
<evidence type="ECO:0000313" key="3">
    <source>
        <dbReference type="Proteomes" id="UP000185192"/>
    </source>
</evidence>
<name>A0A1N6CN62_9SPHN</name>
<dbReference type="EMBL" id="FSQW01000001">
    <property type="protein sequence ID" value="SIN59937.1"/>
    <property type="molecule type" value="Genomic_DNA"/>
</dbReference>
<reference evidence="3" key="1">
    <citation type="submission" date="2016-11" db="EMBL/GenBank/DDBJ databases">
        <authorList>
            <person name="Varghese N."/>
            <person name="Submissions S."/>
        </authorList>
    </citation>
    <scope>NUCLEOTIDE SEQUENCE [LARGE SCALE GENOMIC DNA]</scope>
    <source>
        <strain evidence="3">DSM 22363</strain>
    </source>
</reference>
<evidence type="ECO:0000313" key="2">
    <source>
        <dbReference type="EMBL" id="SIN59937.1"/>
    </source>
</evidence>
<dbReference type="Proteomes" id="UP000185192">
    <property type="component" value="Unassembled WGS sequence"/>
</dbReference>
<proteinExistence type="predicted"/>
<organism evidence="2 3">
    <name type="scientific">Parasphingorhabdus marina DSM 22363</name>
    <dbReference type="NCBI Taxonomy" id="1123272"/>
    <lineage>
        <taxon>Bacteria</taxon>
        <taxon>Pseudomonadati</taxon>
        <taxon>Pseudomonadota</taxon>
        <taxon>Alphaproteobacteria</taxon>
        <taxon>Sphingomonadales</taxon>
        <taxon>Sphingomonadaceae</taxon>
        <taxon>Parasphingorhabdus</taxon>
    </lineage>
</organism>
<dbReference type="AlphaFoldDB" id="A0A1N6CN62"/>
<sequence>MERDQQNETDQNSGFGGLLWIILFAAFALIMPHKPAAAESDSYVVQEIVETISYDLVEPGSGTAPDSPALDQFGPFEVISPYLVHMRGTVDSDSPGQFAAMMRQYPGIRQIEMIDCSGSIDEDANLRLARQIRQAGINTHVPAHGSVRSGAVELFLSGIRHTADPGAEFVVHSWIDEDGVEASEYPANDPVHAEYLDYYAEMGVPRDKARAFYDLTNSVPFAEQLKLTSSDLARYQLLH</sequence>
<dbReference type="STRING" id="1123272.SAMN02745824_0475"/>
<feature type="transmembrane region" description="Helical" evidence="1">
    <location>
        <begin position="12"/>
        <end position="31"/>
    </location>
</feature>
<keyword evidence="1" id="KW-0812">Transmembrane</keyword>
<accession>A0A1N6CN62</accession>
<keyword evidence="3" id="KW-1185">Reference proteome</keyword>
<protein>
    <submittedName>
        <fullName evidence="2">Uncharacterized protein</fullName>
    </submittedName>
</protein>
<evidence type="ECO:0000256" key="1">
    <source>
        <dbReference type="SAM" id="Phobius"/>
    </source>
</evidence>
<keyword evidence="1" id="KW-0472">Membrane</keyword>